<dbReference type="AlphaFoldDB" id="A0A2H3AUK1"/>
<evidence type="ECO:0000313" key="1">
    <source>
        <dbReference type="EMBL" id="PBK60404.1"/>
    </source>
</evidence>
<evidence type="ECO:0000313" key="2">
    <source>
        <dbReference type="Proteomes" id="UP000218334"/>
    </source>
</evidence>
<accession>A0A2H3AUK1</accession>
<dbReference type="EMBL" id="KZ293487">
    <property type="protein sequence ID" value="PBK60404.1"/>
    <property type="molecule type" value="Genomic_DNA"/>
</dbReference>
<sequence>MPYTVNKPRGLVYILISAGWPKISCATPGRIKVGSPLCIAYTLTQRCLPTKFTPTLAPWNFSSTNISECNWPTVPNLIVGLGDGTCKNTPFLSLTLSIAKRSSGSSRKV</sequence>
<organism evidence="1 2">
    <name type="scientific">Armillaria solidipes</name>
    <dbReference type="NCBI Taxonomy" id="1076256"/>
    <lineage>
        <taxon>Eukaryota</taxon>
        <taxon>Fungi</taxon>
        <taxon>Dikarya</taxon>
        <taxon>Basidiomycota</taxon>
        <taxon>Agaricomycotina</taxon>
        <taxon>Agaricomycetes</taxon>
        <taxon>Agaricomycetidae</taxon>
        <taxon>Agaricales</taxon>
        <taxon>Marasmiineae</taxon>
        <taxon>Physalacriaceae</taxon>
        <taxon>Armillaria</taxon>
    </lineage>
</organism>
<protein>
    <submittedName>
        <fullName evidence="1">Uncharacterized protein</fullName>
    </submittedName>
</protein>
<proteinExistence type="predicted"/>
<dbReference type="Proteomes" id="UP000218334">
    <property type="component" value="Unassembled WGS sequence"/>
</dbReference>
<reference evidence="2" key="1">
    <citation type="journal article" date="2017" name="Nat. Ecol. Evol.">
        <title>Genome expansion and lineage-specific genetic innovations in the forest pathogenic fungi Armillaria.</title>
        <authorList>
            <person name="Sipos G."/>
            <person name="Prasanna A.N."/>
            <person name="Walter M.C."/>
            <person name="O'Connor E."/>
            <person name="Balint B."/>
            <person name="Krizsan K."/>
            <person name="Kiss B."/>
            <person name="Hess J."/>
            <person name="Varga T."/>
            <person name="Slot J."/>
            <person name="Riley R."/>
            <person name="Boka B."/>
            <person name="Rigling D."/>
            <person name="Barry K."/>
            <person name="Lee J."/>
            <person name="Mihaltcheva S."/>
            <person name="LaButti K."/>
            <person name="Lipzen A."/>
            <person name="Waldron R."/>
            <person name="Moloney N.M."/>
            <person name="Sperisen C."/>
            <person name="Kredics L."/>
            <person name="Vagvoelgyi C."/>
            <person name="Patrignani A."/>
            <person name="Fitzpatrick D."/>
            <person name="Nagy I."/>
            <person name="Doyle S."/>
            <person name="Anderson J.B."/>
            <person name="Grigoriev I.V."/>
            <person name="Gueldener U."/>
            <person name="Muensterkoetter M."/>
            <person name="Nagy L.G."/>
        </authorList>
    </citation>
    <scope>NUCLEOTIDE SEQUENCE [LARGE SCALE GENOMIC DNA]</scope>
    <source>
        <strain evidence="2">28-4</strain>
    </source>
</reference>
<keyword evidence="2" id="KW-1185">Reference proteome</keyword>
<gene>
    <name evidence="1" type="ORF">ARMSODRAFT_1090369</name>
</gene>
<name>A0A2H3AUK1_9AGAR</name>